<accession>A0A1G1XSG2</accession>
<dbReference type="Proteomes" id="UP000176260">
    <property type="component" value="Unassembled WGS sequence"/>
</dbReference>
<evidence type="ECO:0000313" key="2">
    <source>
        <dbReference type="EMBL" id="OGY42958.1"/>
    </source>
</evidence>
<dbReference type="EMBL" id="MHIA01000003">
    <property type="protein sequence ID" value="OGY42958.1"/>
    <property type="molecule type" value="Genomic_DNA"/>
</dbReference>
<evidence type="ECO:0000313" key="3">
    <source>
        <dbReference type="Proteomes" id="UP000176260"/>
    </source>
</evidence>
<comment type="caution">
    <text evidence="2">The sequence shown here is derived from an EMBL/GenBank/DDBJ whole genome shotgun (WGS) entry which is preliminary data.</text>
</comment>
<evidence type="ECO:0000256" key="1">
    <source>
        <dbReference type="SAM" id="MobiDB-lite"/>
    </source>
</evidence>
<protein>
    <submittedName>
        <fullName evidence="2">Uncharacterized protein</fullName>
    </submittedName>
</protein>
<reference evidence="2 3" key="1">
    <citation type="journal article" date="2016" name="Nat. Commun.">
        <title>Thousands of microbial genomes shed light on interconnected biogeochemical processes in an aquifer system.</title>
        <authorList>
            <person name="Anantharaman K."/>
            <person name="Brown C.T."/>
            <person name="Hug L.A."/>
            <person name="Sharon I."/>
            <person name="Castelle C.J."/>
            <person name="Probst A.J."/>
            <person name="Thomas B.C."/>
            <person name="Singh A."/>
            <person name="Wilkins M.J."/>
            <person name="Karaoz U."/>
            <person name="Brodie E.L."/>
            <person name="Williams K.H."/>
            <person name="Hubbard S.S."/>
            <person name="Banfield J.F."/>
        </authorList>
    </citation>
    <scope>NUCLEOTIDE SEQUENCE [LARGE SCALE GENOMIC DNA]</scope>
</reference>
<dbReference type="AlphaFoldDB" id="A0A1G1XSG2"/>
<organism evidence="2 3">
    <name type="scientific">Candidatus Buchananbacteria bacterium RBG_13_39_9</name>
    <dbReference type="NCBI Taxonomy" id="1797531"/>
    <lineage>
        <taxon>Bacteria</taxon>
        <taxon>Candidatus Buchananiibacteriota</taxon>
    </lineage>
</organism>
<proteinExistence type="predicted"/>
<name>A0A1G1XSG2_9BACT</name>
<feature type="region of interest" description="Disordered" evidence="1">
    <location>
        <begin position="25"/>
        <end position="46"/>
    </location>
</feature>
<feature type="compositionally biased region" description="Basic and acidic residues" evidence="1">
    <location>
        <begin position="25"/>
        <end position="44"/>
    </location>
</feature>
<gene>
    <name evidence="2" type="ORF">A2Y67_02780</name>
</gene>
<sequence length="311" mass="35594">MEKKFFNARELDLLSKKERLAKAQERLKRISEEGEKSRAQKTAEEPIGTRTGNVIRFRGARKEKPQEEFIDRGVYEASGVEFEKELLGSISVANPKYQKEYQELFLDYLSAKGLAENEARQLMADESEDLLDPGIERAWMLVKRSQQGDPVNPQSPFGKILRQEIIDILNVPEKSQKRIKFYTAVSRDRKSLAQCHGNKKEMRRTLTSLDAYYNTDAFLEIGGDNTGDSIDGLGYIEAFDATINREKRTNPKVIEIFNMRIPSFDEDQTSFRKVIRKIAKTVVADLPQHIRHSLSPDYQETAKRVGNLSAS</sequence>